<dbReference type="Proteomes" id="UP001157091">
    <property type="component" value="Unassembled WGS sequence"/>
</dbReference>
<name>A0ABQ6I3F3_9MICO</name>
<comment type="caution">
    <text evidence="1">The sequence shown here is derived from an EMBL/GenBank/DDBJ whole genome shotgun (WGS) entry which is preliminary data.</text>
</comment>
<protein>
    <recommendedName>
        <fullName evidence="3">CBS domain-containing protein</fullName>
    </recommendedName>
</protein>
<keyword evidence="2" id="KW-1185">Reference proteome</keyword>
<reference evidence="2" key="1">
    <citation type="journal article" date="2019" name="Int. J. Syst. Evol. Microbiol.">
        <title>The Global Catalogue of Microorganisms (GCM) 10K type strain sequencing project: providing services to taxonomists for standard genome sequencing and annotation.</title>
        <authorList>
            <consortium name="The Broad Institute Genomics Platform"/>
            <consortium name="The Broad Institute Genome Sequencing Center for Infectious Disease"/>
            <person name="Wu L."/>
            <person name="Ma J."/>
        </authorList>
    </citation>
    <scope>NUCLEOTIDE SEQUENCE [LARGE SCALE GENOMIC DNA]</scope>
    <source>
        <strain evidence="2">NBRC 106348</strain>
    </source>
</reference>
<evidence type="ECO:0000313" key="2">
    <source>
        <dbReference type="Proteomes" id="UP001157091"/>
    </source>
</evidence>
<evidence type="ECO:0000313" key="1">
    <source>
        <dbReference type="EMBL" id="GMA25137.1"/>
    </source>
</evidence>
<gene>
    <name evidence="1" type="ORF">GCM10025864_28960</name>
</gene>
<proteinExistence type="predicted"/>
<sequence>MHDDAGHVVGHIDREALLEAMVPEQGTTPDPAAVEDGTPVEAVAATEGAAR</sequence>
<dbReference type="RefSeq" id="WP_284293789.1">
    <property type="nucleotide sequence ID" value="NZ_BSUK01000001.1"/>
</dbReference>
<evidence type="ECO:0008006" key="3">
    <source>
        <dbReference type="Google" id="ProtNLM"/>
    </source>
</evidence>
<accession>A0ABQ6I3F3</accession>
<dbReference type="EMBL" id="BSUK01000001">
    <property type="protein sequence ID" value="GMA25137.1"/>
    <property type="molecule type" value="Genomic_DNA"/>
</dbReference>
<organism evidence="1 2">
    <name type="scientific">Luteimicrobium album</name>
    <dbReference type="NCBI Taxonomy" id="1054550"/>
    <lineage>
        <taxon>Bacteria</taxon>
        <taxon>Bacillati</taxon>
        <taxon>Actinomycetota</taxon>
        <taxon>Actinomycetes</taxon>
        <taxon>Micrococcales</taxon>
        <taxon>Luteimicrobium</taxon>
    </lineage>
</organism>